<evidence type="ECO:0000313" key="4">
    <source>
        <dbReference type="Proteomes" id="UP000217944"/>
    </source>
</evidence>
<organism evidence="3 4">
    <name type="scientific">Lebetimonas natsushimae</name>
    <dbReference type="NCBI Taxonomy" id="1936991"/>
    <lineage>
        <taxon>Bacteria</taxon>
        <taxon>Pseudomonadati</taxon>
        <taxon>Campylobacterota</taxon>
        <taxon>Epsilonproteobacteria</taxon>
        <taxon>Nautiliales</taxon>
        <taxon>Nautiliaceae</taxon>
        <taxon>Lebetimonas</taxon>
    </lineage>
</organism>
<dbReference type="EMBL" id="BDME01000001">
    <property type="protein sequence ID" value="GAX87295.1"/>
    <property type="molecule type" value="Genomic_DNA"/>
</dbReference>
<dbReference type="RefSeq" id="WP_096258443.1">
    <property type="nucleotide sequence ID" value="NZ_BDME01000001.1"/>
</dbReference>
<dbReference type="AlphaFoldDB" id="A0A292YDC8"/>
<name>A0A292YDC8_9BACT</name>
<feature type="domain" description="HDOD" evidence="2">
    <location>
        <begin position="12"/>
        <end position="207"/>
    </location>
</feature>
<protein>
    <recommendedName>
        <fullName evidence="2">HDOD domain-containing protein</fullName>
    </recommendedName>
</protein>
<keyword evidence="1" id="KW-0472">Membrane</keyword>
<keyword evidence="4" id="KW-1185">Reference proteome</keyword>
<comment type="caution">
    <text evidence="3">The sequence shown here is derived from an EMBL/GenBank/DDBJ whole genome shotgun (WGS) entry which is preliminary data.</text>
</comment>
<evidence type="ECO:0000259" key="2">
    <source>
        <dbReference type="PROSITE" id="PS51833"/>
    </source>
</evidence>
<dbReference type="PROSITE" id="PS51833">
    <property type="entry name" value="HDOD"/>
    <property type="match status" value="1"/>
</dbReference>
<dbReference type="Gene3D" id="1.10.3210.10">
    <property type="entry name" value="Hypothetical protein af1432"/>
    <property type="match status" value="1"/>
</dbReference>
<dbReference type="OrthoDB" id="9803649at2"/>
<keyword evidence="1" id="KW-1133">Transmembrane helix</keyword>
<gene>
    <name evidence="3" type="ORF">LNAT_P0590</name>
</gene>
<accession>A0A292YDC8</accession>
<evidence type="ECO:0000313" key="3">
    <source>
        <dbReference type="EMBL" id="GAX87295.1"/>
    </source>
</evidence>
<dbReference type="Proteomes" id="UP000217944">
    <property type="component" value="Unassembled WGS sequence"/>
</dbReference>
<feature type="transmembrane region" description="Helical" evidence="1">
    <location>
        <begin position="128"/>
        <end position="150"/>
    </location>
</feature>
<reference evidence="3 4" key="1">
    <citation type="journal article" date="2017" name="Syst. Appl. Microbiol.">
        <title>Lebetimonas natsushimae sp. nov., a novel strictly anaerobic, moderately thermophilic chemoautotroph isolated from a deep-sea hydrothermal vent polychaete nest in the Mid-Okinawa Trough.</title>
        <authorList>
            <person name="Nagata R."/>
            <person name="Takaki Y."/>
            <person name="Tame A."/>
            <person name="Nunoura T."/>
            <person name="Muto H."/>
            <person name="Mino S."/>
            <person name="Sawayama S."/>
            <person name="Takai K."/>
            <person name="Nakagawa S."/>
        </authorList>
    </citation>
    <scope>NUCLEOTIDE SEQUENCE [LARGE SCALE GENOMIC DNA]</scope>
    <source>
        <strain evidence="3 4">HS1857</strain>
    </source>
</reference>
<keyword evidence="1" id="KW-0812">Transmembrane</keyword>
<dbReference type="PANTHER" id="PTHR33525:SF4">
    <property type="entry name" value="CYCLIC DI-GMP PHOSPHODIESTERASE CDGJ"/>
    <property type="match status" value="1"/>
</dbReference>
<dbReference type="InterPro" id="IPR013976">
    <property type="entry name" value="HDOD"/>
</dbReference>
<dbReference type="SUPFAM" id="SSF109604">
    <property type="entry name" value="HD-domain/PDEase-like"/>
    <property type="match status" value="1"/>
</dbReference>
<proteinExistence type="predicted"/>
<sequence length="265" mass="29912">MNEHILKEIKALPPLPKSIMEIQRITNNPNSSISDLVKVVKEDPMLTANLLKAANSPLYGFTRQIKNVDQAVSLFGMATVKGFAISFAIKNTLKFDLSAYGISEDQFHDVSAKRNAVTLLWYKKNRKYLDILATDSFLIDIGAVIISVVLSNLDKVDEFRTNLTPENREELEKKFIGMTTAEVNAKIFSHWGFSEDLIESMRNLDNPNGKYEKESASLLTLKNLINLLNGYNEENEKKALEIAKKYELDIESLKLAIELIIKGNN</sequence>
<dbReference type="PANTHER" id="PTHR33525">
    <property type="match status" value="1"/>
</dbReference>
<evidence type="ECO:0000256" key="1">
    <source>
        <dbReference type="SAM" id="Phobius"/>
    </source>
</evidence>
<dbReference type="Pfam" id="PF08668">
    <property type="entry name" value="HDOD"/>
    <property type="match status" value="1"/>
</dbReference>
<dbReference type="InterPro" id="IPR052340">
    <property type="entry name" value="RNase_Y/CdgJ"/>
</dbReference>